<dbReference type="Proteomes" id="UP001064048">
    <property type="component" value="Chromosome 14"/>
</dbReference>
<proteinExistence type="predicted"/>
<accession>A0ACC0J7U8</accession>
<name>A0ACC0J7U8_CHOFU</name>
<evidence type="ECO:0000313" key="2">
    <source>
        <dbReference type="Proteomes" id="UP001064048"/>
    </source>
</evidence>
<evidence type="ECO:0000313" key="1">
    <source>
        <dbReference type="EMBL" id="KAI8420105.1"/>
    </source>
</evidence>
<comment type="caution">
    <text evidence="1">The sequence shown here is derived from an EMBL/GenBank/DDBJ whole genome shotgun (WGS) entry which is preliminary data.</text>
</comment>
<protein>
    <submittedName>
        <fullName evidence="1">Uncharacterized protein</fullName>
    </submittedName>
</protein>
<sequence>MALQRCSASQKIVFTTCYGSKEPAHIERIKELYKQLQLPELYAQEETRMYESLIKQAHGLPSELSPALFVRLIHMIYKRNH</sequence>
<organism evidence="1 2">
    <name type="scientific">Choristoneura fumiferana</name>
    <name type="common">Spruce budworm moth</name>
    <name type="synonym">Archips fumiferana</name>
    <dbReference type="NCBI Taxonomy" id="7141"/>
    <lineage>
        <taxon>Eukaryota</taxon>
        <taxon>Metazoa</taxon>
        <taxon>Ecdysozoa</taxon>
        <taxon>Arthropoda</taxon>
        <taxon>Hexapoda</taxon>
        <taxon>Insecta</taxon>
        <taxon>Pterygota</taxon>
        <taxon>Neoptera</taxon>
        <taxon>Endopterygota</taxon>
        <taxon>Lepidoptera</taxon>
        <taxon>Glossata</taxon>
        <taxon>Ditrysia</taxon>
        <taxon>Tortricoidea</taxon>
        <taxon>Tortricidae</taxon>
        <taxon>Tortricinae</taxon>
        <taxon>Choristoneura</taxon>
    </lineage>
</organism>
<reference evidence="1 2" key="1">
    <citation type="journal article" date="2022" name="Genome Biol. Evol.">
        <title>The Spruce Budworm Genome: Reconstructing the Evolutionary History of Antifreeze Proteins.</title>
        <authorList>
            <person name="Beliveau C."/>
            <person name="Gagne P."/>
            <person name="Picq S."/>
            <person name="Vernygora O."/>
            <person name="Keeling C.I."/>
            <person name="Pinkney K."/>
            <person name="Doucet D."/>
            <person name="Wen F."/>
            <person name="Johnston J.S."/>
            <person name="Maaroufi H."/>
            <person name="Boyle B."/>
            <person name="Laroche J."/>
            <person name="Dewar K."/>
            <person name="Juretic N."/>
            <person name="Blackburn G."/>
            <person name="Nisole A."/>
            <person name="Brunet B."/>
            <person name="Brandao M."/>
            <person name="Lumley L."/>
            <person name="Duan J."/>
            <person name="Quan G."/>
            <person name="Lucarotti C.J."/>
            <person name="Roe A.D."/>
            <person name="Sperling F.A.H."/>
            <person name="Levesque R.C."/>
            <person name="Cusson M."/>
        </authorList>
    </citation>
    <scope>NUCLEOTIDE SEQUENCE [LARGE SCALE GENOMIC DNA]</scope>
    <source>
        <strain evidence="1">Glfc:IPQL:Cfum</strain>
    </source>
</reference>
<keyword evidence="2" id="KW-1185">Reference proteome</keyword>
<gene>
    <name evidence="1" type="ORF">MSG28_008687</name>
</gene>
<dbReference type="EMBL" id="CM046114">
    <property type="protein sequence ID" value="KAI8420105.1"/>
    <property type="molecule type" value="Genomic_DNA"/>
</dbReference>